<gene>
    <name evidence="1" type="ORF">ACFFHF_17315</name>
</gene>
<reference evidence="1 2" key="1">
    <citation type="submission" date="2024-09" db="EMBL/GenBank/DDBJ databases">
        <authorList>
            <person name="Sun Q."/>
            <person name="Mori K."/>
        </authorList>
    </citation>
    <scope>NUCLEOTIDE SEQUENCE [LARGE SCALE GENOMIC DNA]</scope>
    <source>
        <strain evidence="1 2">CGMCC 1.9126</strain>
    </source>
</reference>
<accession>A0ABV6KUF4</accession>
<dbReference type="EMBL" id="JBHLUU010000114">
    <property type="protein sequence ID" value="MFC0476966.1"/>
    <property type="molecule type" value="Genomic_DNA"/>
</dbReference>
<dbReference type="Proteomes" id="UP001589738">
    <property type="component" value="Unassembled WGS sequence"/>
</dbReference>
<name>A0ABV6KUF4_9BACI</name>
<proteinExistence type="predicted"/>
<sequence>MVNSKISIGDKQYVVDLSPVGIKLENVFKDIYFGGIIKYEVENKHLIARLTAQVSPAYSIGEVIITFEYRDKMYQAKSVDFHPYK</sequence>
<evidence type="ECO:0000313" key="1">
    <source>
        <dbReference type="EMBL" id="MFC0476966.1"/>
    </source>
</evidence>
<comment type="caution">
    <text evidence="1">The sequence shown here is derived from an EMBL/GenBank/DDBJ whole genome shotgun (WGS) entry which is preliminary data.</text>
</comment>
<dbReference type="RefSeq" id="WP_160548896.1">
    <property type="nucleotide sequence ID" value="NZ_JBHLUU010000114.1"/>
</dbReference>
<evidence type="ECO:0008006" key="3">
    <source>
        <dbReference type="Google" id="ProtNLM"/>
    </source>
</evidence>
<evidence type="ECO:0000313" key="2">
    <source>
        <dbReference type="Proteomes" id="UP001589738"/>
    </source>
</evidence>
<protein>
    <recommendedName>
        <fullName evidence="3">PilZ domain-containing protein</fullName>
    </recommendedName>
</protein>
<organism evidence="1 2">
    <name type="scientific">Robertmurraya beringensis</name>
    <dbReference type="NCBI Taxonomy" id="641660"/>
    <lineage>
        <taxon>Bacteria</taxon>
        <taxon>Bacillati</taxon>
        <taxon>Bacillota</taxon>
        <taxon>Bacilli</taxon>
        <taxon>Bacillales</taxon>
        <taxon>Bacillaceae</taxon>
        <taxon>Robertmurraya</taxon>
    </lineage>
</organism>
<keyword evidence="2" id="KW-1185">Reference proteome</keyword>